<sequence length="382" mass="43128">MKILNICGYSWDIGGPPKIIYDHAVVQMKHGAEVTILTPLSEGQKLYAVPEGAKVIVCKRHWLARFWAEFSPELYFWLKQHGNEYDVIHIHGLWHFAGLAPYLAGVKTPKCVTIHGLLDRWALANGYWKKKLFAIFFQKRLLDKTELIQINNLDEKQDLLGFLGHQHPNVAIVPNGMNLSNFDNLPAKGIFRDKFNLPKEPKIILFLSRLNIKKGLDLLLPAFQKISSQRQDCILVLAGPDDGYLAETKAFIEKNNLQKSIYLVGMLTGNDKLEAFADADIFVLPSYSEGFSIATLEAMISGVPSLLSDRVGFGEAIRQNQAAHLVDLDEKSVVEGLNRMLDDEQYCKLLAENGKALVKKQYDIELVALNLLNEFKKIVKKK</sequence>
<name>A0ABU5QAF2_9BACT</name>
<dbReference type="RefSeq" id="WP_323296970.1">
    <property type="nucleotide sequence ID" value="NZ_JAYFUM010000012.1"/>
</dbReference>
<evidence type="ECO:0000313" key="4">
    <source>
        <dbReference type="EMBL" id="MEA5139811.1"/>
    </source>
</evidence>
<dbReference type="GO" id="GO:0016757">
    <property type="term" value="F:glycosyltransferase activity"/>
    <property type="evidence" value="ECO:0007669"/>
    <property type="project" value="UniProtKB-KW"/>
</dbReference>
<dbReference type="SUPFAM" id="SSF53756">
    <property type="entry name" value="UDP-Glycosyltransferase/glycogen phosphorylase"/>
    <property type="match status" value="1"/>
</dbReference>
<keyword evidence="5" id="KW-1185">Reference proteome</keyword>
<evidence type="ECO:0000256" key="1">
    <source>
        <dbReference type="ARBA" id="ARBA00022679"/>
    </source>
</evidence>
<accession>A0ABU5QAF2</accession>
<dbReference type="PANTHER" id="PTHR46401:SF2">
    <property type="entry name" value="GLYCOSYLTRANSFERASE WBBK-RELATED"/>
    <property type="match status" value="1"/>
</dbReference>
<protein>
    <submittedName>
        <fullName evidence="4">Glycosyltransferase</fullName>
        <ecNumber evidence="4">2.4.-.-</ecNumber>
    </submittedName>
</protein>
<dbReference type="PANTHER" id="PTHR46401">
    <property type="entry name" value="GLYCOSYLTRANSFERASE WBBK-RELATED"/>
    <property type="match status" value="1"/>
</dbReference>
<keyword evidence="1 4" id="KW-0808">Transferase</keyword>
<gene>
    <name evidence="4" type="ORF">VB248_11730</name>
</gene>
<proteinExistence type="predicted"/>
<feature type="domain" description="Glycosyltransferase subfamily 4-like N-terminal" evidence="3">
    <location>
        <begin position="13"/>
        <end position="180"/>
    </location>
</feature>
<feature type="domain" description="Glycosyl transferase family 1" evidence="2">
    <location>
        <begin position="191"/>
        <end position="355"/>
    </location>
</feature>
<organism evidence="4 5">
    <name type="scientific">Arcicella rigui</name>
    <dbReference type="NCBI Taxonomy" id="797020"/>
    <lineage>
        <taxon>Bacteria</taxon>
        <taxon>Pseudomonadati</taxon>
        <taxon>Bacteroidota</taxon>
        <taxon>Cytophagia</taxon>
        <taxon>Cytophagales</taxon>
        <taxon>Flectobacillaceae</taxon>
        <taxon>Arcicella</taxon>
    </lineage>
</organism>
<evidence type="ECO:0000259" key="2">
    <source>
        <dbReference type="Pfam" id="PF00534"/>
    </source>
</evidence>
<dbReference type="InterPro" id="IPR001296">
    <property type="entry name" value="Glyco_trans_1"/>
</dbReference>
<comment type="caution">
    <text evidence="4">The sequence shown here is derived from an EMBL/GenBank/DDBJ whole genome shotgun (WGS) entry which is preliminary data.</text>
</comment>
<evidence type="ECO:0000259" key="3">
    <source>
        <dbReference type="Pfam" id="PF13439"/>
    </source>
</evidence>
<dbReference type="Gene3D" id="3.40.50.2000">
    <property type="entry name" value="Glycogen Phosphorylase B"/>
    <property type="match status" value="2"/>
</dbReference>
<dbReference type="Pfam" id="PF13439">
    <property type="entry name" value="Glyco_transf_4"/>
    <property type="match status" value="1"/>
</dbReference>
<evidence type="ECO:0000313" key="5">
    <source>
        <dbReference type="Proteomes" id="UP001302949"/>
    </source>
</evidence>
<reference evidence="4 5" key="1">
    <citation type="submission" date="2023-12" db="EMBL/GenBank/DDBJ databases">
        <title>Novel species of the genus Arcicella isolated from rivers.</title>
        <authorList>
            <person name="Lu H."/>
        </authorList>
    </citation>
    <scope>NUCLEOTIDE SEQUENCE [LARGE SCALE GENOMIC DNA]</scope>
    <source>
        <strain evidence="4 5">KCTC 23307</strain>
    </source>
</reference>
<dbReference type="EMBL" id="JAYFUM010000012">
    <property type="protein sequence ID" value="MEA5139811.1"/>
    <property type="molecule type" value="Genomic_DNA"/>
</dbReference>
<keyword evidence="4" id="KW-0328">Glycosyltransferase</keyword>
<dbReference type="EC" id="2.4.-.-" evidence="4"/>
<dbReference type="InterPro" id="IPR028098">
    <property type="entry name" value="Glyco_trans_4-like_N"/>
</dbReference>
<dbReference type="Pfam" id="PF00534">
    <property type="entry name" value="Glycos_transf_1"/>
    <property type="match status" value="1"/>
</dbReference>
<dbReference type="Proteomes" id="UP001302949">
    <property type="component" value="Unassembled WGS sequence"/>
</dbReference>